<keyword evidence="7" id="KW-0732">Signal</keyword>
<keyword evidence="10" id="KW-1185">Reference proteome</keyword>
<dbReference type="Proteomes" id="UP000190637">
    <property type="component" value="Unassembled WGS sequence"/>
</dbReference>
<feature type="region of interest" description="Disordered" evidence="6">
    <location>
        <begin position="199"/>
        <end position="228"/>
    </location>
</feature>
<evidence type="ECO:0000256" key="7">
    <source>
        <dbReference type="SAM" id="SignalP"/>
    </source>
</evidence>
<dbReference type="SUPFAM" id="SSF57997">
    <property type="entry name" value="Tropomyosin"/>
    <property type="match status" value="1"/>
</dbReference>
<dbReference type="EMBL" id="FUWS01000002">
    <property type="protein sequence ID" value="SJZ65427.1"/>
    <property type="molecule type" value="Genomic_DNA"/>
</dbReference>
<feature type="compositionally biased region" description="Low complexity" evidence="6">
    <location>
        <begin position="199"/>
        <end position="219"/>
    </location>
</feature>
<evidence type="ECO:0000256" key="2">
    <source>
        <dbReference type="ARBA" id="ARBA00022670"/>
    </source>
</evidence>
<name>A0A1T4MEY9_9ACTN</name>
<dbReference type="Gene3D" id="3.90.1720.10">
    <property type="entry name" value="endopeptidase domain like (from Nostoc punctiforme)"/>
    <property type="match status" value="1"/>
</dbReference>
<dbReference type="SUPFAM" id="SSF54001">
    <property type="entry name" value="Cysteine proteinases"/>
    <property type="match status" value="1"/>
</dbReference>
<dbReference type="AlphaFoldDB" id="A0A1T4MEY9"/>
<dbReference type="GO" id="GO:0008234">
    <property type="term" value="F:cysteine-type peptidase activity"/>
    <property type="evidence" value="ECO:0007669"/>
    <property type="project" value="UniProtKB-KW"/>
</dbReference>
<feature type="domain" description="NlpC/P60" evidence="8">
    <location>
        <begin position="231"/>
        <end position="349"/>
    </location>
</feature>
<feature type="signal peptide" evidence="7">
    <location>
        <begin position="1"/>
        <end position="34"/>
    </location>
</feature>
<dbReference type="GO" id="GO:0006508">
    <property type="term" value="P:proteolysis"/>
    <property type="evidence" value="ECO:0007669"/>
    <property type="project" value="UniProtKB-KW"/>
</dbReference>
<evidence type="ECO:0000256" key="6">
    <source>
        <dbReference type="SAM" id="MobiDB-lite"/>
    </source>
</evidence>
<organism evidence="9 10">
    <name type="scientific">Marinactinospora thermotolerans DSM 45154</name>
    <dbReference type="NCBI Taxonomy" id="1122192"/>
    <lineage>
        <taxon>Bacteria</taxon>
        <taxon>Bacillati</taxon>
        <taxon>Actinomycetota</taxon>
        <taxon>Actinomycetes</taxon>
        <taxon>Streptosporangiales</taxon>
        <taxon>Nocardiopsidaceae</taxon>
        <taxon>Marinactinospora</taxon>
    </lineage>
</organism>
<dbReference type="STRING" id="1122192.SAMN02745673_01081"/>
<dbReference type="InterPro" id="IPR051202">
    <property type="entry name" value="Peptidase_C40"/>
</dbReference>
<keyword evidence="3 9" id="KW-0378">Hydrolase</keyword>
<evidence type="ECO:0000256" key="5">
    <source>
        <dbReference type="SAM" id="Coils"/>
    </source>
</evidence>
<feature type="coiled-coil region" evidence="5">
    <location>
        <begin position="38"/>
        <end position="93"/>
    </location>
</feature>
<dbReference type="Pfam" id="PF00877">
    <property type="entry name" value="NLPC_P60"/>
    <property type="match status" value="1"/>
</dbReference>
<feature type="region of interest" description="Disordered" evidence="6">
    <location>
        <begin position="161"/>
        <end position="181"/>
    </location>
</feature>
<accession>A0A1T4MEY9</accession>
<dbReference type="PROSITE" id="PS51935">
    <property type="entry name" value="NLPC_P60"/>
    <property type="match status" value="1"/>
</dbReference>
<evidence type="ECO:0000259" key="8">
    <source>
        <dbReference type="PROSITE" id="PS51935"/>
    </source>
</evidence>
<dbReference type="InterPro" id="IPR038765">
    <property type="entry name" value="Papain-like_cys_pep_sf"/>
</dbReference>
<evidence type="ECO:0000313" key="10">
    <source>
        <dbReference type="Proteomes" id="UP000190637"/>
    </source>
</evidence>
<feature type="chain" id="PRO_5012029645" evidence="7">
    <location>
        <begin position="35"/>
        <end position="349"/>
    </location>
</feature>
<dbReference type="InterPro" id="IPR000064">
    <property type="entry name" value="NLP_P60_dom"/>
</dbReference>
<dbReference type="OrthoDB" id="5244330at2"/>
<sequence length="349" mass="37310">MDERHDRGSYRRHLASVGFIAAGALILTPAVAHADPTAQDVQEEIEQLERDFSALNEEYNQAKQDHDAAQKKLEEIQDDLEETDEGLAALRDDVRILASSAYSGVDYGSPAYLLGSQGPEQVLRQSADLGYLSSSQQASLERYSSEKDKLAKLEAEAQQIEQEAADKLAEAEEAKEEGEAKIAEQEELLEQLTAEEQEAATANLGSTSSGSASSSSSSSSGGGASYTGSASGNARVALDFAYAQIGKPYIWGGNGPDGYDCSGLTKAAWAQAGVSLPRTSQEQFHAGTRVSWDQLQPGDLMFFYGSSPTHVGMYAGNGKMVHASTSSKPIGEVTLNDYYRSEFVGGVRP</sequence>
<proteinExistence type="inferred from homology"/>
<dbReference type="RefSeq" id="WP_078760456.1">
    <property type="nucleotide sequence ID" value="NZ_FUWS01000002.1"/>
</dbReference>
<evidence type="ECO:0000256" key="3">
    <source>
        <dbReference type="ARBA" id="ARBA00022801"/>
    </source>
</evidence>
<feature type="compositionally biased region" description="Basic and acidic residues" evidence="6">
    <location>
        <begin position="164"/>
        <end position="181"/>
    </location>
</feature>
<evidence type="ECO:0000256" key="1">
    <source>
        <dbReference type="ARBA" id="ARBA00007074"/>
    </source>
</evidence>
<keyword evidence="4" id="KW-0788">Thiol protease</keyword>
<dbReference type="Gene3D" id="1.20.1480.30">
    <property type="entry name" value="Designed four-helix bundle protein"/>
    <property type="match status" value="1"/>
</dbReference>
<keyword evidence="5" id="KW-0175">Coiled coil</keyword>
<keyword evidence="2" id="KW-0645">Protease</keyword>
<reference evidence="9 10" key="1">
    <citation type="submission" date="2017-02" db="EMBL/GenBank/DDBJ databases">
        <authorList>
            <person name="Peterson S.W."/>
        </authorList>
    </citation>
    <scope>NUCLEOTIDE SEQUENCE [LARGE SCALE GENOMIC DNA]</scope>
    <source>
        <strain evidence="9 10">DSM 45154</strain>
    </source>
</reference>
<dbReference type="PANTHER" id="PTHR47053:SF1">
    <property type="entry name" value="MUREIN DD-ENDOPEPTIDASE MEPH-RELATED"/>
    <property type="match status" value="1"/>
</dbReference>
<gene>
    <name evidence="9" type="ORF">SAMN02745673_01081</name>
</gene>
<evidence type="ECO:0000256" key="4">
    <source>
        <dbReference type="ARBA" id="ARBA00022807"/>
    </source>
</evidence>
<dbReference type="PANTHER" id="PTHR47053">
    <property type="entry name" value="MUREIN DD-ENDOPEPTIDASE MEPH-RELATED"/>
    <property type="match status" value="1"/>
</dbReference>
<protein>
    <submittedName>
        <fullName evidence="9">Cell wall-associated hydrolase, NlpC family</fullName>
    </submittedName>
</protein>
<comment type="similarity">
    <text evidence="1">Belongs to the peptidase C40 family.</text>
</comment>
<evidence type="ECO:0000313" key="9">
    <source>
        <dbReference type="EMBL" id="SJZ65427.1"/>
    </source>
</evidence>